<dbReference type="GO" id="GO:0005730">
    <property type="term" value="C:nucleolus"/>
    <property type="evidence" value="ECO:0007669"/>
    <property type="project" value="TreeGrafter"/>
</dbReference>
<dbReference type="PANTHER" id="PTHR15682:SF2">
    <property type="entry name" value="UNHEALTHY RIBOSOME BIOGENESIS PROTEIN 2 HOMOLOG"/>
    <property type="match status" value="1"/>
</dbReference>
<evidence type="ECO:0000256" key="1">
    <source>
        <dbReference type="SAM" id="MobiDB-lite"/>
    </source>
</evidence>
<organism evidence="2 3">
    <name type="scientific">Syncephalis pseudoplumigaleata</name>
    <dbReference type="NCBI Taxonomy" id="1712513"/>
    <lineage>
        <taxon>Eukaryota</taxon>
        <taxon>Fungi</taxon>
        <taxon>Fungi incertae sedis</taxon>
        <taxon>Zoopagomycota</taxon>
        <taxon>Zoopagomycotina</taxon>
        <taxon>Zoopagomycetes</taxon>
        <taxon>Zoopagales</taxon>
        <taxon>Piptocephalidaceae</taxon>
        <taxon>Syncephalis</taxon>
    </lineage>
</organism>
<dbReference type="OrthoDB" id="160374at2759"/>
<reference evidence="3" key="1">
    <citation type="journal article" date="2018" name="Nat. Microbiol.">
        <title>Leveraging single-cell genomics to expand the fungal tree of life.</title>
        <authorList>
            <person name="Ahrendt S.R."/>
            <person name="Quandt C.A."/>
            <person name="Ciobanu D."/>
            <person name="Clum A."/>
            <person name="Salamov A."/>
            <person name="Andreopoulos B."/>
            <person name="Cheng J.F."/>
            <person name="Woyke T."/>
            <person name="Pelin A."/>
            <person name="Henrissat B."/>
            <person name="Reynolds N.K."/>
            <person name="Benny G.L."/>
            <person name="Smith M.E."/>
            <person name="James T.Y."/>
            <person name="Grigoriev I.V."/>
        </authorList>
    </citation>
    <scope>NUCLEOTIDE SEQUENCE [LARGE SCALE GENOMIC DNA]</scope>
    <source>
        <strain evidence="3">Benny S71-1</strain>
    </source>
</reference>
<dbReference type="Proteomes" id="UP000278143">
    <property type="component" value="Unassembled WGS sequence"/>
</dbReference>
<dbReference type="EMBL" id="KZ990363">
    <property type="protein sequence ID" value="RKP24228.1"/>
    <property type="molecule type" value="Genomic_DNA"/>
</dbReference>
<evidence type="ECO:0000313" key="2">
    <source>
        <dbReference type="EMBL" id="RKP24228.1"/>
    </source>
</evidence>
<dbReference type="PANTHER" id="PTHR15682">
    <property type="entry name" value="UNHEALTHY RIBOSOME BIOGENESIS PROTEIN 2 HOMOLOG"/>
    <property type="match status" value="1"/>
</dbReference>
<feature type="compositionally biased region" description="Low complexity" evidence="1">
    <location>
        <begin position="1"/>
        <end position="13"/>
    </location>
</feature>
<keyword evidence="3" id="KW-1185">Reference proteome</keyword>
<name>A0A4P9YWI9_9FUNG</name>
<protein>
    <submittedName>
        <fullName evidence="2">Uncharacterized protein</fullName>
    </submittedName>
</protein>
<accession>A0A4P9YWI9</accession>
<dbReference type="AlphaFoldDB" id="A0A4P9YWI9"/>
<gene>
    <name evidence="2" type="ORF">SYNPS1DRAFT_30004</name>
</gene>
<dbReference type="GO" id="GO:0042254">
    <property type="term" value="P:ribosome biogenesis"/>
    <property type="evidence" value="ECO:0007669"/>
    <property type="project" value="TreeGrafter"/>
</dbReference>
<dbReference type="InterPro" id="IPR052609">
    <property type="entry name" value="Ribosome_Biogenesis_Reg"/>
</dbReference>
<proteinExistence type="predicted"/>
<feature type="region of interest" description="Disordered" evidence="1">
    <location>
        <begin position="1"/>
        <end position="23"/>
    </location>
</feature>
<evidence type="ECO:0000313" key="3">
    <source>
        <dbReference type="Proteomes" id="UP000278143"/>
    </source>
</evidence>
<sequence length="469" mass="51443">MASSSSSMSSMSSPPSPPLPGLTSTEAVVRTLKSSHYSYDERLAVAAWLWSNEAVVFPQRQEFVLDWCISNMLRFATKRGASVLGTPAGQLNFWQFLLMAFDSTPTAGLPHQQQQQQQQHRVALPANTPLLPLFVGALRAATEQLDQASTCAEKDVQSMNSVLDIAATCLKRLVTHYGEQFQLTLEHLADAVVLALGVYTLMTDKLLPALLEARYLSTSNGGTSDASVDLVLRRSLFHVDHLADFTTILGSKQQGQKAAAGGSRGNDSRDMTSYQRSLFTRLEAMIADAATSEQVHAVLDMLLRCFIDESRRRQKAAASHNQQGGESSDLPAKQLEFAFFAEMYRINRATVMPPVEALKTGNALLRVLADMHVYQASNERVYEQQRGFFSDIARESVDYLNHAGRCSVDDRRAIDRSIDRSTHTIAREDGGSVGAIRTIHRTRRARLCDGRAGHGCGAGTGIAGKRGHE</sequence>